<keyword evidence="11" id="KW-0472">Membrane</keyword>
<dbReference type="Gene3D" id="3.10.129.10">
    <property type="entry name" value="Hotdog Thioesterase"/>
    <property type="match status" value="1"/>
</dbReference>
<comment type="catalytic activity">
    <reaction evidence="20">
        <text>hexadecanoyl-CoA + H2O = hexadecanoate + CoA + H(+)</text>
        <dbReference type="Rhea" id="RHEA:16645"/>
        <dbReference type="ChEBI" id="CHEBI:7896"/>
        <dbReference type="ChEBI" id="CHEBI:15377"/>
        <dbReference type="ChEBI" id="CHEBI:15378"/>
        <dbReference type="ChEBI" id="CHEBI:57287"/>
        <dbReference type="ChEBI" id="CHEBI:57379"/>
        <dbReference type="EC" id="3.1.2.2"/>
    </reaction>
    <physiologicalReaction direction="left-to-right" evidence="20">
        <dbReference type="Rhea" id="RHEA:16646"/>
    </physiologicalReaction>
</comment>
<dbReference type="GO" id="GO:0005737">
    <property type="term" value="C:cytoplasm"/>
    <property type="evidence" value="ECO:0007669"/>
    <property type="project" value="UniProtKB-SubCell"/>
</dbReference>
<evidence type="ECO:0000256" key="8">
    <source>
        <dbReference type="ARBA" id="ARBA00022832"/>
    </source>
</evidence>
<evidence type="ECO:0000256" key="11">
    <source>
        <dbReference type="ARBA" id="ARBA00023136"/>
    </source>
</evidence>
<dbReference type="PANTHER" id="PTHR12418">
    <property type="entry name" value="ACYL-COENZYME A THIOESTERASE THEM4"/>
    <property type="match status" value="1"/>
</dbReference>
<dbReference type="CDD" id="cd03443">
    <property type="entry name" value="PaaI_thioesterase"/>
    <property type="match status" value="1"/>
</dbReference>
<dbReference type="InterPro" id="IPR052365">
    <property type="entry name" value="THEM4/THEM5_acyl-CoA_thioest"/>
</dbReference>
<evidence type="ECO:0000256" key="19">
    <source>
        <dbReference type="ARBA" id="ARBA00047588"/>
    </source>
</evidence>
<dbReference type="SUPFAM" id="SSF54637">
    <property type="entry name" value="Thioesterase/thiol ester dehydrase-isomerase"/>
    <property type="match status" value="1"/>
</dbReference>
<evidence type="ECO:0000256" key="21">
    <source>
        <dbReference type="ARBA" id="ARBA00047969"/>
    </source>
</evidence>
<evidence type="ECO:0000259" key="25">
    <source>
        <dbReference type="Pfam" id="PF03061"/>
    </source>
</evidence>
<dbReference type="InterPro" id="IPR029069">
    <property type="entry name" value="HotDog_dom_sf"/>
</dbReference>
<comment type="caution">
    <text evidence="26">The sequence shown here is derived from an EMBL/GenBank/DDBJ whole genome shotgun (WGS) entry which is preliminary data.</text>
</comment>
<comment type="catalytic activity">
    <reaction evidence="14">
        <text>(9Z)-octadecenoyl-CoA + H2O = (9Z)-octadecenoate + CoA + H(+)</text>
        <dbReference type="Rhea" id="RHEA:40139"/>
        <dbReference type="ChEBI" id="CHEBI:15377"/>
        <dbReference type="ChEBI" id="CHEBI:15378"/>
        <dbReference type="ChEBI" id="CHEBI:30823"/>
        <dbReference type="ChEBI" id="CHEBI:57287"/>
        <dbReference type="ChEBI" id="CHEBI:57387"/>
    </reaction>
    <physiologicalReaction direction="left-to-right" evidence="14">
        <dbReference type="Rhea" id="RHEA:40140"/>
    </physiologicalReaction>
</comment>
<comment type="subcellular location">
    <subcellularLocation>
        <location evidence="3">Cell projection</location>
        <location evidence="3">Ruffle membrane</location>
    </subcellularLocation>
    <subcellularLocation>
        <location evidence="2">Cytoplasm</location>
    </subcellularLocation>
    <subcellularLocation>
        <location evidence="1">Membrane</location>
        <topology evidence="1">Peripheral membrane protein</topology>
    </subcellularLocation>
</comment>
<keyword evidence="27" id="KW-1185">Reference proteome</keyword>
<dbReference type="GO" id="GO:0016020">
    <property type="term" value="C:membrane"/>
    <property type="evidence" value="ECO:0007669"/>
    <property type="project" value="UniProtKB-SubCell"/>
</dbReference>
<dbReference type="GO" id="GO:0006631">
    <property type="term" value="P:fatty acid metabolic process"/>
    <property type="evidence" value="ECO:0007669"/>
    <property type="project" value="UniProtKB-KW"/>
</dbReference>
<sequence length="210" mass="23014">MSTSETPRRVDRRSEFPKFQPREAPPSFGGFVEAVRDLLDLSVAADADDAAYAAAAAQVREAVDTLEPYREVKEGDGPANRVSDLPGRGSAMQTPWRMVKFDESGVRSLLRFRRAHVGGNNAAHGGMIANVFDEHLGWIVYSGGHPLARTAYLNVSYWRVAPVGPELIVDGWVDRVEGRKIYVAATLSDQEGNVLAECKALMIGLLEHHV</sequence>
<keyword evidence="10" id="KW-0443">Lipid metabolism</keyword>
<evidence type="ECO:0000256" key="14">
    <source>
        <dbReference type="ARBA" id="ARBA00037002"/>
    </source>
</evidence>
<dbReference type="GO" id="GO:0016787">
    <property type="term" value="F:hydrolase activity"/>
    <property type="evidence" value="ECO:0007669"/>
    <property type="project" value="UniProtKB-KW"/>
</dbReference>
<keyword evidence="6" id="KW-0053">Apoptosis</keyword>
<dbReference type="PANTHER" id="PTHR12418:SF19">
    <property type="entry name" value="ACYL-COENZYME A THIOESTERASE THEM4"/>
    <property type="match status" value="1"/>
</dbReference>
<dbReference type="EMBL" id="JAUTIX010000003">
    <property type="protein sequence ID" value="MDP0398426.1"/>
    <property type="molecule type" value="Genomic_DNA"/>
</dbReference>
<evidence type="ECO:0000256" key="7">
    <source>
        <dbReference type="ARBA" id="ARBA00022801"/>
    </source>
</evidence>
<evidence type="ECO:0000256" key="6">
    <source>
        <dbReference type="ARBA" id="ARBA00022703"/>
    </source>
</evidence>
<evidence type="ECO:0000256" key="3">
    <source>
        <dbReference type="ARBA" id="ARBA00004632"/>
    </source>
</evidence>
<keyword evidence="7 26" id="KW-0378">Hydrolase</keyword>
<dbReference type="AlphaFoldDB" id="A0AA90NHI4"/>
<keyword evidence="4" id="KW-1003">Cell membrane</keyword>
<proteinExistence type="inferred from homology"/>
<dbReference type="Pfam" id="PF03061">
    <property type="entry name" value="4HBT"/>
    <property type="match status" value="1"/>
</dbReference>
<keyword evidence="8" id="KW-0276">Fatty acid metabolism</keyword>
<dbReference type="Proteomes" id="UP001178281">
    <property type="component" value="Unassembled WGS sequence"/>
</dbReference>
<evidence type="ECO:0000256" key="17">
    <source>
        <dbReference type="ARBA" id="ARBA00040123"/>
    </source>
</evidence>
<evidence type="ECO:0000256" key="16">
    <source>
        <dbReference type="ARBA" id="ARBA00038848"/>
    </source>
</evidence>
<reference evidence="26" key="1">
    <citation type="submission" date="2023-08" db="EMBL/GenBank/DDBJ databases">
        <title>The draft genome of Tsukamurella strandjordii strain 050030.</title>
        <authorList>
            <person name="Zhao F."/>
            <person name="Feng Y."/>
            <person name="Zong Z."/>
        </authorList>
    </citation>
    <scope>NUCLEOTIDE SEQUENCE</scope>
    <source>
        <strain evidence="26">050030</strain>
    </source>
</reference>
<feature type="compositionally biased region" description="Basic and acidic residues" evidence="24">
    <location>
        <begin position="1"/>
        <end position="16"/>
    </location>
</feature>
<evidence type="ECO:0000256" key="4">
    <source>
        <dbReference type="ARBA" id="ARBA00022475"/>
    </source>
</evidence>
<dbReference type="InterPro" id="IPR006683">
    <property type="entry name" value="Thioestr_dom"/>
</dbReference>
<evidence type="ECO:0000256" key="5">
    <source>
        <dbReference type="ARBA" id="ARBA00022490"/>
    </source>
</evidence>
<evidence type="ECO:0000256" key="18">
    <source>
        <dbReference type="ARBA" id="ARBA00043210"/>
    </source>
</evidence>
<name>A0AA90NHI4_9ACTN</name>
<evidence type="ECO:0000256" key="9">
    <source>
        <dbReference type="ARBA" id="ARBA00022946"/>
    </source>
</evidence>
<dbReference type="RefSeq" id="WP_255585642.1">
    <property type="nucleotide sequence ID" value="NZ_BAAAII010000004.1"/>
</dbReference>
<evidence type="ECO:0000256" key="20">
    <source>
        <dbReference type="ARBA" id="ARBA00047734"/>
    </source>
</evidence>
<evidence type="ECO:0000256" key="23">
    <source>
        <dbReference type="ARBA" id="ARBA00048180"/>
    </source>
</evidence>
<keyword evidence="9" id="KW-0809">Transit peptide</keyword>
<dbReference type="EC" id="3.1.2.2" evidence="16"/>
<comment type="catalytic activity">
    <reaction evidence="22">
        <text>dodecanoyl-CoA + H2O = dodecanoate + CoA + H(+)</text>
        <dbReference type="Rhea" id="RHEA:30135"/>
        <dbReference type="ChEBI" id="CHEBI:15377"/>
        <dbReference type="ChEBI" id="CHEBI:15378"/>
        <dbReference type="ChEBI" id="CHEBI:18262"/>
        <dbReference type="ChEBI" id="CHEBI:57287"/>
        <dbReference type="ChEBI" id="CHEBI:57375"/>
    </reaction>
    <physiologicalReaction direction="left-to-right" evidence="22">
        <dbReference type="Rhea" id="RHEA:30136"/>
    </physiologicalReaction>
</comment>
<comment type="similarity">
    <text evidence="15">Belongs to the THEM4/THEM5 thioesterase family.</text>
</comment>
<protein>
    <recommendedName>
        <fullName evidence="17">Acyl-coenzyme A thioesterase THEM4</fullName>
        <ecNumber evidence="16">3.1.2.2</ecNumber>
    </recommendedName>
    <alternativeName>
        <fullName evidence="18">Thioesterase superfamily member 4</fullName>
    </alternativeName>
</protein>
<evidence type="ECO:0000256" key="13">
    <source>
        <dbReference type="ARBA" id="ARBA00035852"/>
    </source>
</evidence>
<feature type="region of interest" description="Disordered" evidence="24">
    <location>
        <begin position="1"/>
        <end position="28"/>
    </location>
</feature>
<keyword evidence="5" id="KW-0963">Cytoplasm</keyword>
<evidence type="ECO:0000256" key="1">
    <source>
        <dbReference type="ARBA" id="ARBA00004170"/>
    </source>
</evidence>
<organism evidence="26 27">
    <name type="scientific">Tsukamurella strandjordii</name>
    <dbReference type="NCBI Taxonomy" id="147577"/>
    <lineage>
        <taxon>Bacteria</taxon>
        <taxon>Bacillati</taxon>
        <taxon>Actinomycetota</taxon>
        <taxon>Actinomycetes</taxon>
        <taxon>Mycobacteriales</taxon>
        <taxon>Tsukamurellaceae</taxon>
        <taxon>Tsukamurella</taxon>
    </lineage>
</organism>
<evidence type="ECO:0000313" key="27">
    <source>
        <dbReference type="Proteomes" id="UP001178281"/>
    </source>
</evidence>
<feature type="domain" description="Thioesterase" evidence="25">
    <location>
        <begin position="121"/>
        <end position="195"/>
    </location>
</feature>
<evidence type="ECO:0000256" key="10">
    <source>
        <dbReference type="ARBA" id="ARBA00023098"/>
    </source>
</evidence>
<evidence type="ECO:0000256" key="24">
    <source>
        <dbReference type="SAM" id="MobiDB-lite"/>
    </source>
</evidence>
<comment type="catalytic activity">
    <reaction evidence="23">
        <text>tetradecanoyl-CoA + H2O = tetradecanoate + CoA + H(+)</text>
        <dbReference type="Rhea" id="RHEA:40119"/>
        <dbReference type="ChEBI" id="CHEBI:15377"/>
        <dbReference type="ChEBI" id="CHEBI:15378"/>
        <dbReference type="ChEBI" id="CHEBI:30807"/>
        <dbReference type="ChEBI" id="CHEBI:57287"/>
        <dbReference type="ChEBI" id="CHEBI:57385"/>
    </reaction>
    <physiologicalReaction direction="left-to-right" evidence="23">
        <dbReference type="Rhea" id="RHEA:40120"/>
    </physiologicalReaction>
</comment>
<gene>
    <name evidence="26" type="ORF">Q7X28_10850</name>
</gene>
<evidence type="ECO:0000256" key="2">
    <source>
        <dbReference type="ARBA" id="ARBA00004496"/>
    </source>
</evidence>
<evidence type="ECO:0000313" key="26">
    <source>
        <dbReference type="EMBL" id="MDP0398426.1"/>
    </source>
</evidence>
<evidence type="ECO:0000256" key="12">
    <source>
        <dbReference type="ARBA" id="ARBA00023273"/>
    </source>
</evidence>
<evidence type="ECO:0000256" key="15">
    <source>
        <dbReference type="ARBA" id="ARBA00038456"/>
    </source>
</evidence>
<comment type="catalytic activity">
    <reaction evidence="13">
        <text>(5Z,8Z,11Z,14Z)-eicosatetraenoyl-CoA + H2O = (5Z,8Z,11Z,14Z)-eicosatetraenoate + CoA + H(+)</text>
        <dbReference type="Rhea" id="RHEA:40151"/>
        <dbReference type="ChEBI" id="CHEBI:15377"/>
        <dbReference type="ChEBI" id="CHEBI:15378"/>
        <dbReference type="ChEBI" id="CHEBI:32395"/>
        <dbReference type="ChEBI" id="CHEBI:57287"/>
        <dbReference type="ChEBI" id="CHEBI:57368"/>
    </reaction>
    <physiologicalReaction direction="left-to-right" evidence="13">
        <dbReference type="Rhea" id="RHEA:40152"/>
    </physiologicalReaction>
</comment>
<accession>A0AA90NHI4</accession>
<comment type="catalytic activity">
    <reaction evidence="19">
        <text>octanoyl-CoA + H2O = octanoate + CoA + H(+)</text>
        <dbReference type="Rhea" id="RHEA:30143"/>
        <dbReference type="ChEBI" id="CHEBI:15377"/>
        <dbReference type="ChEBI" id="CHEBI:15378"/>
        <dbReference type="ChEBI" id="CHEBI:25646"/>
        <dbReference type="ChEBI" id="CHEBI:57287"/>
        <dbReference type="ChEBI" id="CHEBI:57386"/>
    </reaction>
    <physiologicalReaction direction="left-to-right" evidence="19">
        <dbReference type="Rhea" id="RHEA:30144"/>
    </physiologicalReaction>
</comment>
<keyword evidence="12" id="KW-0966">Cell projection</keyword>
<comment type="catalytic activity">
    <reaction evidence="21">
        <text>decanoyl-CoA + H2O = decanoate + CoA + H(+)</text>
        <dbReference type="Rhea" id="RHEA:40059"/>
        <dbReference type="ChEBI" id="CHEBI:15377"/>
        <dbReference type="ChEBI" id="CHEBI:15378"/>
        <dbReference type="ChEBI" id="CHEBI:27689"/>
        <dbReference type="ChEBI" id="CHEBI:57287"/>
        <dbReference type="ChEBI" id="CHEBI:61430"/>
    </reaction>
    <physiologicalReaction direction="left-to-right" evidence="21">
        <dbReference type="Rhea" id="RHEA:40060"/>
    </physiologicalReaction>
</comment>
<evidence type="ECO:0000256" key="22">
    <source>
        <dbReference type="ARBA" id="ARBA00048074"/>
    </source>
</evidence>